<keyword evidence="1" id="KW-0472">Membrane</keyword>
<dbReference type="EMBL" id="HF582854">
    <property type="protein sequence ID" value="CCQ36612.1"/>
    <property type="molecule type" value="Genomic_DNA"/>
</dbReference>
<reference evidence="2 3" key="1">
    <citation type="journal article" date="2013" name="Genome Announc.">
        <title>Genome of the haloarchaeon Natronomonas moolapensis, a neutrophilic member of a previously haloalkaliphilic genus.</title>
        <authorList>
            <person name="Dyall-Smith M.L."/>
            <person name="Pfeiffer F."/>
            <person name="Oberwinkler T."/>
            <person name="Klee K."/>
            <person name="Rampp M."/>
            <person name="Palm P."/>
            <person name="Gross K."/>
            <person name="Schuster S.C."/>
            <person name="Oesterhelt D."/>
        </authorList>
    </citation>
    <scope>NUCLEOTIDE SEQUENCE [LARGE SCALE GENOMIC DNA]</scope>
    <source>
        <strain evidence="3">DSM 18674 / JCM 14361 / 8.8.11</strain>
    </source>
</reference>
<evidence type="ECO:0000313" key="2">
    <source>
        <dbReference type="EMBL" id="CCQ36612.1"/>
    </source>
</evidence>
<dbReference type="GeneID" id="14651292"/>
<gene>
    <name evidence="2" type="ordered locus">Nmlp_2445</name>
</gene>
<accession>M1XR07</accession>
<keyword evidence="3" id="KW-1185">Reference proteome</keyword>
<proteinExistence type="predicted"/>
<dbReference type="eggNOG" id="arCOG15170">
    <property type="taxonomic scope" value="Archaea"/>
</dbReference>
<keyword evidence="1" id="KW-1133">Transmembrane helix</keyword>
<protein>
    <submittedName>
        <fullName evidence="2">Uncharacterized protein</fullName>
    </submittedName>
</protein>
<dbReference type="RefSeq" id="WP_015409409.1">
    <property type="nucleotide sequence ID" value="NC_020388.1"/>
</dbReference>
<dbReference type="AlphaFoldDB" id="M1XR07"/>
<organism evidence="2 3">
    <name type="scientific">Natronomonas moolapensis (strain DSM 18674 / CECT 7526 / JCM 14361 / 8.8.11)</name>
    <dbReference type="NCBI Taxonomy" id="268739"/>
    <lineage>
        <taxon>Archaea</taxon>
        <taxon>Methanobacteriati</taxon>
        <taxon>Methanobacteriota</taxon>
        <taxon>Stenosarchaea group</taxon>
        <taxon>Halobacteria</taxon>
        <taxon>Halobacteriales</taxon>
        <taxon>Natronomonadaceae</taxon>
        <taxon>Natronomonas</taxon>
    </lineage>
</organism>
<feature type="transmembrane region" description="Helical" evidence="1">
    <location>
        <begin position="7"/>
        <end position="25"/>
    </location>
</feature>
<dbReference type="KEGG" id="nmo:Nmlp_2445"/>
<feature type="transmembrane region" description="Helical" evidence="1">
    <location>
        <begin position="31"/>
        <end position="52"/>
    </location>
</feature>
<evidence type="ECO:0000313" key="3">
    <source>
        <dbReference type="Proteomes" id="UP000011867"/>
    </source>
</evidence>
<dbReference type="Proteomes" id="UP000011867">
    <property type="component" value="Chromosome"/>
</dbReference>
<keyword evidence="1" id="KW-0812">Transmembrane</keyword>
<evidence type="ECO:0000256" key="1">
    <source>
        <dbReference type="SAM" id="Phobius"/>
    </source>
</evidence>
<name>M1XR07_NATM8</name>
<sequence length="65" mass="6632">MVEIIELAGGIGFGLFIGAFFGFVLSRGDLVMTGVGAVALTVAVVIYTFTLAQTGGLDAVEPNSH</sequence>
<dbReference type="HOGENOM" id="CLU_2949406_0_0_2"/>